<dbReference type="InterPro" id="IPR042294">
    <property type="entry name" value="SETD2_animal"/>
</dbReference>
<keyword evidence="4" id="KW-0489">Methyltransferase</keyword>
<sequence length="1991" mass="222487">MSESNANSSAREAQEKQRQKTSTDGAEESAILPALAVEIPREEWPSLPQFKEIEENVILCKDAESKESKSIQCDCKHSSKELKRGKGCGEECLNRLLMMECRGGCPSGKYCTNKRFQKREYAEIELFYTGAKGWGMRAKQDITQGQFIIEYVGEVIGSREMQRRIRRYGHDPNHKHHYLMALRSGTVIDATTHGNNARFINHSCDPNAATQKWTVGRQLRIGFFALRVIKSGEEVVFNYQFERYGKRAQKCLCGSANCTGYIGATGREDSGVDSAGEEGEGDAAAVAETDLSSSESELGEALEGIDLAASVLQPAKVQPMKRKKGRPPKHLAKLDRKTDKQHPKRAVALRPERIADPTLRETAEVSEILAKGPLRNREKVLEFNRLMVRVDQTESRRRMVDFLLAIEDPNILRLFVAHQGLALIRIWFVLPPFDLPALQLQSQIARLLLRLPVTNKNQVDEVCIMSTLNQMINMELPDKLVISEMVNQMADFVAEEVDGPTAIAKAEPDPAVCEFEELRLLAEQLTDKWANLVNSDFRIPKKLSKTVSKLVTRGMAVLQNNKQNKRFVPRYKMSNDGFTNPSNDEFNEFGPNGEEPMNENDRDWQYRRFRNHFERRIRRRGGQPFFYHQQNANFNGGRENMMHLGGQLYNDPEFEPPPCFFNAPPRLPKLFPDALPYAAAPNSPSVLPHPNMAHPMTSHFYPTPSPMHPYCLPPMPSPYHHHHLYYAQNGVGSLMPIPVTAPQPFPPPPPPPPPPERWIPEDEQLEMELDNGSDMDEDSSNGINTQQCPSTSSSCSNINKFGLKKEEPFAAVESDAIEKGAEKGNATVTGTPAKDTTKKERQQKREKQKSAKDLIKESLQRRIQSLKAQLGTKATPPIWGPTEPTDHRTALSGVKAERRWSRSKSPSPGSAGSRSRPSSTTPDSQSALKNRSRRSSPYKEQKKDEERRGHREDKGGAAEQHDEERDKQQQHRRRRGERERRRSGPGEGGRDRSHGHKENRMSLSPDRTGGTDPYIDRRGGGRRRSSPGRRVGRFAGRSRIAMNNKRFFERRNRGRWPRKMNCDSTNTIPRRRGGTYDRIRAQLAEQAYKHQMQDKKEETKLSPEEELQKQQDLNSKKAVINAYAEKLKGLIQTDKDSTAKLNNALTEMNIASKNRNYRQISLRQRSASTSSTSSTSSTVSSTSTTSSDSSSTTSSSSSSSSTSTDSQEKNDNMQRTPGRSSPKGVEPPKQPIMLKRMIGANGTVKNGQHVPTVQVENRVPQKVTKILPLESAQTKKGRFVAAFKIAPTAAHLPIANYGTKSAAVAKAFVNSDGGEDGEEETLPKNSYNKMEENPNQKLQKQLTGDKTEEHSSPTTMAHPSKVEEMKMPSEDCEKRAKQTETKEEPKEEERMVKREKKKKRKEQAEPNHEKEEQKERDEEDEDDNLQPPRFSLEILSDPGRMDAYIHQLKEFVYNVETLRRDMHGPPPLPSSMAAALRHHTNVLSPIPSSTSSSLLSSIGTSQQQNQQLSAIAIKELKPPIGNSITAKTEEGKGEKQQPKQTVRQENTKRSKGTETAAPTRTTAKRERMEDEDVPSPSTSKVQSVLAKRLRVGSAERKDGQRQHAYEMRKHIDELQGVHSSVSVQASTPPEDPRTNNTDTPNAPPSSSVSVQQQQQPQSHLSLSSTVTTVVLSEPLLSSSTVGRRSTTVMTTVVDPSLGSTSHQQHGPNTAETKLHAPTAGDNKKGAGGAKANPFRNHPSLLNSITTDSDAHHLLMENGNTVTNESCADVAETEPNDEVFAILNETTSTTAENELGEGLSANNGASSVVTLGEEAASASTTNASTFATAPLMSKSGIWLGARDTDGALYFYHRDTREARWDLPEGEELLIIDKSNVGGGAVATSPNAELMGIERQVRRAEFKRHVSALVAKCIDPYRRRFFHANGEYANFLRKITHKVLDNQPKSGNVELLFNEQVQKNTQRLVDEYIRHFKNRESHQLLQHRTDSQGLSPK</sequence>
<feature type="compositionally biased region" description="Basic and acidic residues" evidence="8">
    <location>
        <begin position="884"/>
        <end position="900"/>
    </location>
</feature>
<feature type="region of interest" description="Disordered" evidence="8">
    <location>
        <begin position="1618"/>
        <end position="1662"/>
    </location>
</feature>
<dbReference type="Pfam" id="PF00856">
    <property type="entry name" value="SET"/>
    <property type="match status" value="1"/>
</dbReference>
<feature type="compositionally biased region" description="Basic and acidic residues" evidence="8">
    <location>
        <begin position="1360"/>
        <end position="1392"/>
    </location>
</feature>
<feature type="region of interest" description="Disordered" evidence="8">
    <location>
        <begin position="1694"/>
        <end position="1744"/>
    </location>
</feature>
<protein>
    <recommendedName>
        <fullName evidence="15">Histone-lysine N-methyltransferase CG1716</fullName>
    </recommendedName>
</protein>
<dbReference type="SMART" id="SM00570">
    <property type="entry name" value="AWS"/>
    <property type="match status" value="1"/>
</dbReference>
<feature type="compositionally biased region" description="Low complexity" evidence="8">
    <location>
        <begin position="903"/>
        <end position="926"/>
    </location>
</feature>
<feature type="domain" description="Post-SET" evidence="11">
    <location>
        <begin position="247"/>
        <end position="263"/>
    </location>
</feature>
<feature type="compositionally biased region" description="Basic and acidic residues" evidence="8">
    <location>
        <begin position="1088"/>
        <end position="1109"/>
    </location>
</feature>
<feature type="compositionally biased region" description="Basic and acidic residues" evidence="8">
    <location>
        <begin position="976"/>
        <end position="1000"/>
    </location>
</feature>
<feature type="region of interest" description="Disordered" evidence="8">
    <location>
        <begin position="1522"/>
        <end position="1602"/>
    </location>
</feature>
<keyword evidence="7" id="KW-0539">Nucleus</keyword>
<feature type="compositionally biased region" description="Basic and acidic residues" evidence="8">
    <location>
        <begin position="835"/>
        <end position="860"/>
    </location>
</feature>
<dbReference type="InterPro" id="IPR003616">
    <property type="entry name" value="Post-SET_dom"/>
</dbReference>
<comment type="caution">
    <text evidence="13">The sequence shown here is derived from an EMBL/GenBank/DDBJ whole genome shotgun (WGS) entry which is preliminary data.</text>
</comment>
<evidence type="ECO:0000313" key="14">
    <source>
        <dbReference type="Proteomes" id="UP001620645"/>
    </source>
</evidence>
<keyword evidence="3" id="KW-0158">Chromosome</keyword>
<feature type="region of interest" description="Disordered" evidence="8">
    <location>
        <begin position="1161"/>
        <end position="1230"/>
    </location>
</feature>
<dbReference type="GO" id="GO:0032259">
    <property type="term" value="P:methylation"/>
    <property type="evidence" value="ECO:0007669"/>
    <property type="project" value="UniProtKB-KW"/>
</dbReference>
<feature type="compositionally biased region" description="Basic and acidic residues" evidence="8">
    <location>
        <begin position="1593"/>
        <end position="1602"/>
    </location>
</feature>
<evidence type="ECO:0000313" key="13">
    <source>
        <dbReference type="EMBL" id="KAL3097506.1"/>
    </source>
</evidence>
<feature type="compositionally biased region" description="Basic and acidic residues" evidence="8">
    <location>
        <begin position="1527"/>
        <end position="1537"/>
    </location>
</feature>
<feature type="compositionally biased region" description="Low complexity" evidence="8">
    <location>
        <begin position="1168"/>
        <end position="1205"/>
    </location>
</feature>
<dbReference type="InterPro" id="IPR038190">
    <property type="entry name" value="SRI_sf"/>
</dbReference>
<feature type="domain" description="WW" evidence="9">
    <location>
        <begin position="1837"/>
        <end position="1864"/>
    </location>
</feature>
<gene>
    <name evidence="13" type="ORF">niasHS_003954</name>
</gene>
<feature type="compositionally biased region" description="Basic and acidic residues" evidence="8">
    <location>
        <begin position="1402"/>
        <end position="1416"/>
    </location>
</feature>
<feature type="region of interest" description="Disordered" evidence="8">
    <location>
        <begin position="740"/>
        <end position="759"/>
    </location>
</feature>
<feature type="compositionally biased region" description="Low complexity" evidence="8">
    <location>
        <begin position="1644"/>
        <end position="1662"/>
    </location>
</feature>
<feature type="region of interest" description="Disordered" evidence="8">
    <location>
        <begin position="814"/>
        <end position="1038"/>
    </location>
</feature>
<evidence type="ECO:0000256" key="8">
    <source>
        <dbReference type="SAM" id="MobiDB-lite"/>
    </source>
</evidence>
<evidence type="ECO:0000259" key="11">
    <source>
        <dbReference type="PROSITE" id="PS50868"/>
    </source>
</evidence>
<accession>A0ABD2K3N3</accession>
<feature type="domain" description="AWS" evidence="12">
    <location>
        <begin position="68"/>
        <end position="120"/>
    </location>
</feature>
<dbReference type="SUPFAM" id="SSF82199">
    <property type="entry name" value="SET domain"/>
    <property type="match status" value="1"/>
</dbReference>
<dbReference type="SMART" id="SM00508">
    <property type="entry name" value="PostSET"/>
    <property type="match status" value="1"/>
</dbReference>
<feature type="compositionally biased region" description="Polar residues" evidence="8">
    <location>
        <begin position="1618"/>
        <end position="1627"/>
    </location>
</feature>
<evidence type="ECO:0000256" key="3">
    <source>
        <dbReference type="ARBA" id="ARBA00022454"/>
    </source>
</evidence>
<evidence type="ECO:0000259" key="12">
    <source>
        <dbReference type="PROSITE" id="PS51215"/>
    </source>
</evidence>
<feature type="compositionally biased region" description="Pro residues" evidence="8">
    <location>
        <begin position="740"/>
        <end position="757"/>
    </location>
</feature>
<dbReference type="Gene3D" id="2.170.270.10">
    <property type="entry name" value="SET domain"/>
    <property type="match status" value="1"/>
</dbReference>
<dbReference type="EMBL" id="JBICCN010000054">
    <property type="protein sequence ID" value="KAL3097506.1"/>
    <property type="molecule type" value="Genomic_DNA"/>
</dbReference>
<dbReference type="PROSITE" id="PS50868">
    <property type="entry name" value="POST_SET"/>
    <property type="match status" value="1"/>
</dbReference>
<feature type="compositionally biased region" description="Basic and acidic residues" evidence="8">
    <location>
        <begin position="937"/>
        <end position="969"/>
    </location>
</feature>
<evidence type="ECO:0000259" key="10">
    <source>
        <dbReference type="PROSITE" id="PS50280"/>
    </source>
</evidence>
<dbReference type="PROSITE" id="PS50280">
    <property type="entry name" value="SET"/>
    <property type="match status" value="1"/>
</dbReference>
<dbReference type="PROSITE" id="PS50020">
    <property type="entry name" value="WW_DOMAIN_2"/>
    <property type="match status" value="1"/>
</dbReference>
<dbReference type="Proteomes" id="UP001620645">
    <property type="component" value="Unassembled WGS sequence"/>
</dbReference>
<feature type="compositionally biased region" description="Basic residues" evidence="8">
    <location>
        <begin position="1020"/>
        <end position="1032"/>
    </location>
</feature>
<dbReference type="GO" id="GO:0005694">
    <property type="term" value="C:chromosome"/>
    <property type="evidence" value="ECO:0007669"/>
    <property type="project" value="UniProtKB-SubCell"/>
</dbReference>
<dbReference type="InterPro" id="IPR044437">
    <property type="entry name" value="SETD2/Set2_SET"/>
</dbReference>
<dbReference type="PANTHER" id="PTHR46711">
    <property type="entry name" value="HISTONE-LYSINE N-METHYLTRANSFERASE SETD2"/>
    <property type="match status" value="1"/>
</dbReference>
<feature type="compositionally biased region" description="Basic and acidic residues" evidence="8">
    <location>
        <begin position="332"/>
        <end position="341"/>
    </location>
</feature>
<feature type="region of interest" description="Disordered" evidence="8">
    <location>
        <begin position="316"/>
        <end position="345"/>
    </location>
</feature>
<keyword evidence="6" id="KW-0949">S-adenosyl-L-methionine</keyword>
<dbReference type="GO" id="GO:0140938">
    <property type="term" value="F:histone H3 methyltransferase activity"/>
    <property type="evidence" value="ECO:0007669"/>
    <property type="project" value="UniProtKB-ARBA"/>
</dbReference>
<dbReference type="PROSITE" id="PS51215">
    <property type="entry name" value="AWS"/>
    <property type="match status" value="1"/>
</dbReference>
<evidence type="ECO:0000256" key="7">
    <source>
        <dbReference type="ARBA" id="ARBA00023242"/>
    </source>
</evidence>
<dbReference type="GO" id="GO:0005634">
    <property type="term" value="C:nucleus"/>
    <property type="evidence" value="ECO:0007669"/>
    <property type="project" value="UniProtKB-SubCell"/>
</dbReference>
<feature type="compositionally biased region" description="Low complexity" evidence="8">
    <location>
        <begin position="1"/>
        <end position="11"/>
    </location>
</feature>
<dbReference type="Gene3D" id="1.10.1740.100">
    <property type="entry name" value="Set2, Rpb1 interacting domain"/>
    <property type="match status" value="1"/>
</dbReference>
<keyword evidence="5" id="KW-0808">Transferase</keyword>
<evidence type="ECO:0000256" key="5">
    <source>
        <dbReference type="ARBA" id="ARBA00022679"/>
    </source>
</evidence>
<keyword evidence="14" id="KW-1185">Reference proteome</keyword>
<dbReference type="PANTHER" id="PTHR46711:SF1">
    <property type="entry name" value="HISTONE-LYSINE N-METHYLTRANSFERASE SETD2"/>
    <property type="match status" value="1"/>
</dbReference>
<feature type="compositionally biased region" description="Basic residues" evidence="8">
    <location>
        <begin position="319"/>
        <end position="331"/>
    </location>
</feature>
<dbReference type="InterPro" id="IPR001202">
    <property type="entry name" value="WW_dom"/>
</dbReference>
<dbReference type="InterPro" id="IPR006560">
    <property type="entry name" value="AWS_dom"/>
</dbReference>
<evidence type="ECO:0000256" key="6">
    <source>
        <dbReference type="ARBA" id="ARBA00022691"/>
    </source>
</evidence>
<evidence type="ECO:0000256" key="2">
    <source>
        <dbReference type="ARBA" id="ARBA00004286"/>
    </source>
</evidence>
<dbReference type="InterPro" id="IPR001214">
    <property type="entry name" value="SET_dom"/>
</dbReference>
<evidence type="ECO:0000259" key="9">
    <source>
        <dbReference type="PROSITE" id="PS50020"/>
    </source>
</evidence>
<feature type="region of interest" description="Disordered" evidence="8">
    <location>
        <begin position="1"/>
        <end position="31"/>
    </location>
</feature>
<feature type="compositionally biased region" description="Low complexity" evidence="8">
    <location>
        <begin position="784"/>
        <end position="794"/>
    </location>
</feature>
<feature type="region of interest" description="Disordered" evidence="8">
    <location>
        <begin position="771"/>
        <end position="794"/>
    </location>
</feature>
<evidence type="ECO:0000256" key="4">
    <source>
        <dbReference type="ARBA" id="ARBA00022603"/>
    </source>
</evidence>
<feature type="region of interest" description="Disordered" evidence="8">
    <location>
        <begin position="1088"/>
        <end position="1115"/>
    </location>
</feature>
<organism evidence="13 14">
    <name type="scientific">Heterodera schachtii</name>
    <name type="common">Sugarbeet cyst nematode worm</name>
    <name type="synonym">Tylenchus schachtii</name>
    <dbReference type="NCBI Taxonomy" id="97005"/>
    <lineage>
        <taxon>Eukaryota</taxon>
        <taxon>Metazoa</taxon>
        <taxon>Ecdysozoa</taxon>
        <taxon>Nematoda</taxon>
        <taxon>Chromadorea</taxon>
        <taxon>Rhabditida</taxon>
        <taxon>Tylenchina</taxon>
        <taxon>Tylenchomorpha</taxon>
        <taxon>Tylenchoidea</taxon>
        <taxon>Heteroderidae</taxon>
        <taxon>Heteroderinae</taxon>
        <taxon>Heterodera</taxon>
    </lineage>
</organism>
<reference evidence="13 14" key="1">
    <citation type="submission" date="2024-10" db="EMBL/GenBank/DDBJ databases">
        <authorList>
            <person name="Kim D."/>
        </authorList>
    </citation>
    <scope>NUCLEOTIDE SEQUENCE [LARGE SCALE GENOMIC DNA]</scope>
    <source>
        <strain evidence="13">Taebaek</strain>
    </source>
</reference>
<dbReference type="InterPro" id="IPR046341">
    <property type="entry name" value="SET_dom_sf"/>
</dbReference>
<name>A0ABD2K3N3_HETSC</name>
<dbReference type="CDD" id="cd19172">
    <property type="entry name" value="SET_SETD2"/>
    <property type="match status" value="1"/>
</dbReference>
<dbReference type="SMART" id="SM00317">
    <property type="entry name" value="SET"/>
    <property type="match status" value="1"/>
</dbReference>
<dbReference type="Pfam" id="PF17907">
    <property type="entry name" value="AWS"/>
    <property type="match status" value="1"/>
</dbReference>
<proteinExistence type="predicted"/>
<feature type="compositionally biased region" description="Polar residues" evidence="8">
    <location>
        <begin position="1697"/>
        <end position="1711"/>
    </location>
</feature>
<evidence type="ECO:0000256" key="1">
    <source>
        <dbReference type="ARBA" id="ARBA00004123"/>
    </source>
</evidence>
<dbReference type="GO" id="GO:0016279">
    <property type="term" value="F:protein-lysine N-methyltransferase activity"/>
    <property type="evidence" value="ECO:0007669"/>
    <property type="project" value="UniProtKB-ARBA"/>
</dbReference>
<feature type="domain" description="SET" evidence="10">
    <location>
        <begin position="122"/>
        <end position="240"/>
    </location>
</feature>
<comment type="subcellular location">
    <subcellularLocation>
        <location evidence="2">Chromosome</location>
    </subcellularLocation>
    <subcellularLocation>
        <location evidence="1">Nucleus</location>
    </subcellularLocation>
</comment>
<evidence type="ECO:0008006" key="15">
    <source>
        <dbReference type="Google" id="ProtNLM"/>
    </source>
</evidence>
<feature type="region of interest" description="Disordered" evidence="8">
    <location>
        <begin position="1311"/>
        <end position="1430"/>
    </location>
</feature>